<dbReference type="SUPFAM" id="SSF47769">
    <property type="entry name" value="SAM/Pointed domain"/>
    <property type="match status" value="1"/>
</dbReference>
<dbReference type="GeneID" id="106012737"/>
<evidence type="ECO:0000313" key="2">
    <source>
        <dbReference type="Proteomes" id="UP000694888"/>
    </source>
</evidence>
<dbReference type="RefSeq" id="XP_012942005.1">
    <property type="nucleotide sequence ID" value="XM_013086551.2"/>
</dbReference>
<feature type="compositionally biased region" description="Basic and acidic residues" evidence="1">
    <location>
        <begin position="16"/>
        <end position="35"/>
    </location>
</feature>
<name>A0ABM1A6W7_APLCA</name>
<feature type="non-terminal residue" evidence="3">
    <location>
        <position position="258"/>
    </location>
</feature>
<feature type="compositionally biased region" description="Low complexity" evidence="1">
    <location>
        <begin position="244"/>
        <end position="258"/>
    </location>
</feature>
<feature type="region of interest" description="Disordered" evidence="1">
    <location>
        <begin position="178"/>
        <end position="258"/>
    </location>
</feature>
<dbReference type="Gene3D" id="1.10.287.2070">
    <property type="match status" value="1"/>
</dbReference>
<gene>
    <name evidence="3" type="primary">LOC106012737</name>
</gene>
<reference evidence="3" key="1">
    <citation type="submission" date="2025-08" db="UniProtKB">
        <authorList>
            <consortium name="RefSeq"/>
        </authorList>
    </citation>
    <scope>IDENTIFICATION</scope>
</reference>
<sequence length="258" mass="29184">MSGKLSRMAASCFNNDTEKRDTPPHGEWVEPKFEPDGLDTPPEKGFANHNWIRSFSERVRNFRSGEFDEGISEIRRRKLAELEAVEALKWLKAAGFPQYAQMFQDGQFPVELWSVERDHDFLDKDSLQSLFRRLDTLNKYAGMKIDAQSRKKAASEDEEEDDLCALSERWEYQKSVRRWSRKDLHSPTPAPPSAEEADVTEVIDRSASHDSLLADQDSGSQTGDSPLLHPRTAHSSAASGGGVASEETSSRQQQQQQQ</sequence>
<evidence type="ECO:0000313" key="3">
    <source>
        <dbReference type="RefSeq" id="XP_012942005.1"/>
    </source>
</evidence>
<feature type="region of interest" description="Disordered" evidence="1">
    <location>
        <begin position="1"/>
        <end position="45"/>
    </location>
</feature>
<accession>A0ABM1A6W7</accession>
<keyword evidence="2" id="KW-1185">Reference proteome</keyword>
<protein>
    <submittedName>
        <fullName evidence="3">Rho GTPase-activating protein 7</fullName>
    </submittedName>
</protein>
<dbReference type="InterPro" id="IPR013761">
    <property type="entry name" value="SAM/pointed_sf"/>
</dbReference>
<proteinExistence type="predicted"/>
<organism evidence="2 3">
    <name type="scientific">Aplysia californica</name>
    <name type="common">California sea hare</name>
    <dbReference type="NCBI Taxonomy" id="6500"/>
    <lineage>
        <taxon>Eukaryota</taxon>
        <taxon>Metazoa</taxon>
        <taxon>Spiralia</taxon>
        <taxon>Lophotrochozoa</taxon>
        <taxon>Mollusca</taxon>
        <taxon>Gastropoda</taxon>
        <taxon>Heterobranchia</taxon>
        <taxon>Euthyneura</taxon>
        <taxon>Tectipleura</taxon>
        <taxon>Aplysiida</taxon>
        <taxon>Aplysioidea</taxon>
        <taxon>Aplysiidae</taxon>
        <taxon>Aplysia</taxon>
    </lineage>
</organism>
<dbReference type="PANTHER" id="PTHR12659:SF7">
    <property type="entry name" value="CROSSVEINLESS C, ISOFORM C"/>
    <property type="match status" value="1"/>
</dbReference>
<dbReference type="Proteomes" id="UP000694888">
    <property type="component" value="Unplaced"/>
</dbReference>
<evidence type="ECO:0000256" key="1">
    <source>
        <dbReference type="SAM" id="MobiDB-lite"/>
    </source>
</evidence>
<dbReference type="PANTHER" id="PTHR12659">
    <property type="entry name" value="RHO-TYPE GTPASE ACTIVATING PROTEIN"/>
    <property type="match status" value="1"/>
</dbReference>